<feature type="coiled-coil region" evidence="1">
    <location>
        <begin position="269"/>
        <end position="299"/>
    </location>
</feature>
<organism evidence="3 4">
    <name type="scientific">Drosophila mauritiana</name>
    <name type="common">Fruit fly</name>
    <dbReference type="NCBI Taxonomy" id="7226"/>
    <lineage>
        <taxon>Eukaryota</taxon>
        <taxon>Metazoa</taxon>
        <taxon>Ecdysozoa</taxon>
        <taxon>Arthropoda</taxon>
        <taxon>Hexapoda</taxon>
        <taxon>Insecta</taxon>
        <taxon>Pterygota</taxon>
        <taxon>Neoptera</taxon>
        <taxon>Endopterygota</taxon>
        <taxon>Diptera</taxon>
        <taxon>Brachycera</taxon>
        <taxon>Muscomorpha</taxon>
        <taxon>Ephydroidea</taxon>
        <taxon>Drosophilidae</taxon>
        <taxon>Drosophila</taxon>
        <taxon>Sophophora</taxon>
    </lineage>
</organism>
<dbReference type="Proteomes" id="UP000515162">
    <property type="component" value="Chromosome 4"/>
</dbReference>
<evidence type="ECO:0000256" key="2">
    <source>
        <dbReference type="SAM" id="MobiDB-lite"/>
    </source>
</evidence>
<name>A0A6P8KG29_DROMA</name>
<dbReference type="AlphaFoldDB" id="A0A6P8KG29"/>
<feature type="region of interest" description="Disordered" evidence="2">
    <location>
        <begin position="449"/>
        <end position="498"/>
    </location>
</feature>
<evidence type="ECO:0000313" key="4">
    <source>
        <dbReference type="RefSeq" id="XP_033168215.1"/>
    </source>
</evidence>
<feature type="region of interest" description="Disordered" evidence="2">
    <location>
        <begin position="518"/>
        <end position="544"/>
    </location>
</feature>
<keyword evidence="1" id="KW-0175">Coiled coil</keyword>
<feature type="compositionally biased region" description="Polar residues" evidence="2">
    <location>
        <begin position="484"/>
        <end position="498"/>
    </location>
</feature>
<feature type="compositionally biased region" description="Acidic residues" evidence="2">
    <location>
        <begin position="58"/>
        <end position="76"/>
    </location>
</feature>
<keyword evidence="3" id="KW-1185">Reference proteome</keyword>
<gene>
    <name evidence="4" type="primary">LOC117146299</name>
</gene>
<accession>A0A6P8KG29</accession>
<feature type="compositionally biased region" description="Polar residues" evidence="2">
    <location>
        <begin position="523"/>
        <end position="537"/>
    </location>
</feature>
<sequence>MDSTLNIEEKEIATKIGTQIDYADETKTTPQNNDNLNENQLESYIDSGFDKPVTSRDNEDDDDLKNEESESEDSEISEEKNTTNLEENTATLINKPSMDITSSDVERTVDIKDSESNNPIIIDASIKTDPSLSVENLPTVSENNLELDLIDGSTVGENSSNAENESAALDTSNILIKGEEDKAIEVCKSQYTKSSEEKNVNDPTSIANDLSTGNTKADLVLLNEPNVNDQTSSAFDLTAENNKADLISQNKPEDFNSQILNIISDIDINIKAQEKITQLKEQELKLIQKQNDLANEIHKQQILAKQLSAQNQLEHNDCQSGELDLHSQYQNERGGPTSTLYQKNIASKEYANVSKTVDLRKIFTPATDAAEILPKNHFQQYQQRPVLSPNILPAYSDAGKHRVQLNIHQNQLIEKYSKPGLQVVQSPWKAALQTGSASSAFLEDTKSFSPPALTAIPTSQTDSKDWTDANEPMPHGSSRRHTNAIASSPRSVIVPSNPQRDLAYTPCVAQGWGGRSVELPKDSFQSNESQSSWQTQPHIGRPDDSNPSFTNYIFGERLTSNFAFDVQNRLHSLENFQKYFLEYQRLEIEILRNRESARVLQPDAYESHVDFTPLNEFKLVGGEDLNVNCDLDEKVNVRELIQSFEKQNTTDLRDVAATIEGLYVPKEISLSSYAAPSQQREIHGKHFERPYEDTLSRSFPRNNLSSNNNVLGNGGMGEFPSSMPMATALNTGTLNQQPYSPTSYKKTVPGLEKVESFARYEQPDRKRLTSGSPQYLKALQNSQVRNASPIPFGTSLNEQTSWPPGSVLLQGGSPSPLPNHVQTFNKCAKGWGSIPVKQQSYSSQFNLPGNLPYSDF</sequence>
<dbReference type="RefSeq" id="XP_033168215.1">
    <property type="nucleotide sequence ID" value="XM_033312324.1"/>
</dbReference>
<dbReference type="GeneID" id="117146299"/>
<protein>
    <submittedName>
        <fullName evidence="4">Uncharacterized protein LOC117146299 isoform X7</fullName>
    </submittedName>
</protein>
<evidence type="ECO:0000256" key="1">
    <source>
        <dbReference type="SAM" id="Coils"/>
    </source>
</evidence>
<feature type="compositionally biased region" description="Low complexity" evidence="2">
    <location>
        <begin position="31"/>
        <end position="42"/>
    </location>
</feature>
<proteinExistence type="predicted"/>
<evidence type="ECO:0000313" key="3">
    <source>
        <dbReference type="Proteomes" id="UP000515162"/>
    </source>
</evidence>
<reference evidence="4" key="1">
    <citation type="submission" date="2025-08" db="UniProtKB">
        <authorList>
            <consortium name="RefSeq"/>
        </authorList>
    </citation>
    <scope>IDENTIFICATION</scope>
    <source>
        <strain evidence="4">Mau12</strain>
        <tissue evidence="4">Whole Body</tissue>
    </source>
</reference>
<feature type="region of interest" description="Disordered" evidence="2">
    <location>
        <begin position="1"/>
        <end position="89"/>
    </location>
</feature>